<reference evidence="1 2" key="1">
    <citation type="submission" date="2019-06" db="EMBL/GenBank/DDBJ databases">
        <title>Draft genomes of female and male turbot (Scophthalmus maximus).</title>
        <authorList>
            <person name="Xu H."/>
            <person name="Xu X.-W."/>
            <person name="Shao C."/>
            <person name="Chen S."/>
        </authorList>
    </citation>
    <scope>NUCLEOTIDE SEQUENCE [LARGE SCALE GENOMIC DNA]</scope>
    <source>
        <strain evidence="1">Ysfricsl-2016a</strain>
        <tissue evidence="1">Blood</tissue>
    </source>
</reference>
<dbReference type="EMBL" id="VEVO01000002">
    <property type="protein sequence ID" value="KAF0045058.1"/>
    <property type="molecule type" value="Genomic_DNA"/>
</dbReference>
<name>A0A6A4TKP3_SCOMX</name>
<proteinExistence type="predicted"/>
<accession>A0A6A4TKP3</accession>
<gene>
    <name evidence="1" type="ORF">F2P81_001587</name>
</gene>
<evidence type="ECO:0000313" key="1">
    <source>
        <dbReference type="EMBL" id="KAF0045058.1"/>
    </source>
</evidence>
<dbReference type="AlphaFoldDB" id="A0A6A4TKP3"/>
<dbReference type="Proteomes" id="UP000438429">
    <property type="component" value="Unassembled WGS sequence"/>
</dbReference>
<protein>
    <submittedName>
        <fullName evidence="1">Uncharacterized protein</fullName>
    </submittedName>
</protein>
<organism evidence="1 2">
    <name type="scientific">Scophthalmus maximus</name>
    <name type="common">Turbot</name>
    <name type="synonym">Psetta maxima</name>
    <dbReference type="NCBI Taxonomy" id="52904"/>
    <lineage>
        <taxon>Eukaryota</taxon>
        <taxon>Metazoa</taxon>
        <taxon>Chordata</taxon>
        <taxon>Craniata</taxon>
        <taxon>Vertebrata</taxon>
        <taxon>Euteleostomi</taxon>
        <taxon>Actinopterygii</taxon>
        <taxon>Neopterygii</taxon>
        <taxon>Teleostei</taxon>
        <taxon>Neoteleostei</taxon>
        <taxon>Acanthomorphata</taxon>
        <taxon>Carangaria</taxon>
        <taxon>Pleuronectiformes</taxon>
        <taxon>Pleuronectoidei</taxon>
        <taxon>Scophthalmidae</taxon>
        <taxon>Scophthalmus</taxon>
    </lineage>
</organism>
<sequence length="220" mass="24294">MAVTQVQSQLVSRAVQVWECSGLSDLDIVKSSRALDCQDILHLSRCALVAPGCLNKTGFVLGFLMMFGRPDCRLRDEAAEEASVRLTSERVAKRFLRTVLESALFSRSSVHYESDIPADDAPSEYDFDAEGKAPTCILQCNCYITLAGDAEGGSRVNQQESQRERESTVHVSTVERSLLLGTIKPMWSFGSDARRRAVLAYLSTAPERDCQWILPCGPVI</sequence>
<comment type="caution">
    <text evidence="1">The sequence shown here is derived from an EMBL/GenBank/DDBJ whole genome shotgun (WGS) entry which is preliminary data.</text>
</comment>
<evidence type="ECO:0000313" key="2">
    <source>
        <dbReference type="Proteomes" id="UP000438429"/>
    </source>
</evidence>